<feature type="domain" description="AprE-like long alpha-helical hairpin" evidence="11">
    <location>
        <begin position="161"/>
        <end position="310"/>
    </location>
</feature>
<dbReference type="InterPro" id="IPR058982">
    <property type="entry name" value="Beta-barrel_AprE"/>
</dbReference>
<feature type="domain" description="AprE-like beta-barrel" evidence="12">
    <location>
        <begin position="353"/>
        <end position="443"/>
    </location>
</feature>
<dbReference type="GO" id="GO:0005886">
    <property type="term" value="C:plasma membrane"/>
    <property type="evidence" value="ECO:0007669"/>
    <property type="project" value="UniProtKB-SubCell"/>
</dbReference>
<evidence type="ECO:0000313" key="14">
    <source>
        <dbReference type="EMBL" id="PSW99032.1"/>
    </source>
</evidence>
<dbReference type="AlphaFoldDB" id="A0A0D8PKW7"/>
<dbReference type="InterPro" id="IPR050739">
    <property type="entry name" value="MFP"/>
</dbReference>
<evidence type="ECO:0000256" key="6">
    <source>
        <dbReference type="ARBA" id="ARBA00022692"/>
    </source>
</evidence>
<keyword evidence="8 9" id="KW-0472">Membrane</keyword>
<accession>A0A0D8PKW7</accession>
<evidence type="ECO:0000313" key="16">
    <source>
        <dbReference type="Proteomes" id="UP000241954"/>
    </source>
</evidence>
<evidence type="ECO:0000256" key="5">
    <source>
        <dbReference type="ARBA" id="ARBA00022519"/>
    </source>
</evidence>
<comment type="subcellular location">
    <subcellularLocation>
        <location evidence="1 9">Cell inner membrane</location>
        <topology evidence="1 9">Single-pass membrane protein</topology>
    </subcellularLocation>
</comment>
<evidence type="ECO:0000256" key="2">
    <source>
        <dbReference type="ARBA" id="ARBA00009477"/>
    </source>
</evidence>
<evidence type="ECO:0000256" key="3">
    <source>
        <dbReference type="ARBA" id="ARBA00022448"/>
    </source>
</evidence>
<evidence type="ECO:0000256" key="8">
    <source>
        <dbReference type="ARBA" id="ARBA00023136"/>
    </source>
</evidence>
<dbReference type="PANTHER" id="PTHR30386">
    <property type="entry name" value="MEMBRANE FUSION SUBUNIT OF EMRAB-TOLC MULTIDRUG EFFLUX PUMP"/>
    <property type="match status" value="1"/>
</dbReference>
<feature type="coiled-coil region" evidence="10">
    <location>
        <begin position="168"/>
        <end position="216"/>
    </location>
</feature>
<dbReference type="InterPro" id="IPR006144">
    <property type="entry name" value="Secretion_HlyD_CS"/>
</dbReference>
<dbReference type="PRINTS" id="PR01490">
    <property type="entry name" value="RTXTOXIND"/>
</dbReference>
<proteinExistence type="inferred from homology"/>
<dbReference type="EMBL" id="PYOP01000004">
    <property type="protein sequence ID" value="PSW99032.1"/>
    <property type="molecule type" value="Genomic_DNA"/>
</dbReference>
<dbReference type="GO" id="GO:0009306">
    <property type="term" value="P:protein secretion"/>
    <property type="evidence" value="ECO:0007669"/>
    <property type="project" value="InterPro"/>
</dbReference>
<keyword evidence="3 9" id="KW-0813">Transport</keyword>
<protein>
    <recommendedName>
        <fullName evidence="9">Membrane fusion protein (MFP) family protein</fullName>
    </recommendedName>
</protein>
<keyword evidence="6 9" id="KW-0812">Transmembrane</keyword>
<dbReference type="SUPFAM" id="SSF111369">
    <property type="entry name" value="HlyD-like secretion proteins"/>
    <property type="match status" value="1"/>
</dbReference>
<dbReference type="OrthoDB" id="9775513at2"/>
<evidence type="ECO:0000259" key="11">
    <source>
        <dbReference type="Pfam" id="PF25994"/>
    </source>
</evidence>
<dbReference type="InterPro" id="IPR058781">
    <property type="entry name" value="HH_AprE-like"/>
</dbReference>
<dbReference type="NCBIfam" id="TIGR01843">
    <property type="entry name" value="type_I_hlyD"/>
    <property type="match status" value="1"/>
</dbReference>
<evidence type="ECO:0000313" key="15">
    <source>
        <dbReference type="Proteomes" id="UP000241190"/>
    </source>
</evidence>
<dbReference type="PROSITE" id="PS00543">
    <property type="entry name" value="HLYD_FAMILY"/>
    <property type="match status" value="1"/>
</dbReference>
<evidence type="ECO:0000259" key="12">
    <source>
        <dbReference type="Pfam" id="PF26002"/>
    </source>
</evidence>
<evidence type="ECO:0000256" key="7">
    <source>
        <dbReference type="ARBA" id="ARBA00022989"/>
    </source>
</evidence>
<sequence>MSKKNISISTNDLDFIDDKSAALLLNTPKNARVILWIMVLFFLLAFIWAYFAKLDKVTTGSGKVIPSSQLQVVQNLEGGIVKQILVKEGQAVKKGQTLLLIDDTQFKSDFEEKTQSLAAMHADSLRLNALLASVTINNKNTQNTQWRKSVNVTRLAPVFSTEFKKKHAQLVQRQLNQFSGKLNNLENQLSVASQQASQKERELTETRARVSNLRDSYNIALKEYNITKPLADEGVVPRIELLKLQRSLNDTKRDLNSAKLQIPVTQAAIQEAGFKYIDIALQFRSEIQAKLNETSDKLSSMTETQVGLKDRVKRTTVISPVNGTIQKIYVNTVGGVIQPGMPLIEIVPTEDSLLIEAKIAPQDIGFLRPGLPTIIKFSAYDFTNYGGLKGTVETISADTIQDKKGNSFYQVKIRTDASSLKGPNGEALPIIPGMTASADIITGKRSVLDYLLKPILKARQTALRE</sequence>
<comment type="caution">
    <text evidence="13">The sequence shown here is derived from an EMBL/GenBank/DDBJ whole genome shotgun (WGS) entry which is preliminary data.</text>
</comment>
<gene>
    <name evidence="13" type="ORF">C9I88_05285</name>
    <name evidence="14" type="ORF">C9J52_03235</name>
</gene>
<dbReference type="Pfam" id="PF26002">
    <property type="entry name" value="Beta-barrel_AprE"/>
    <property type="match status" value="1"/>
</dbReference>
<evidence type="ECO:0000256" key="10">
    <source>
        <dbReference type="SAM" id="Coils"/>
    </source>
</evidence>
<evidence type="ECO:0000256" key="4">
    <source>
        <dbReference type="ARBA" id="ARBA00022475"/>
    </source>
</evidence>
<dbReference type="Proteomes" id="UP000241190">
    <property type="component" value="Unassembled WGS sequence"/>
</dbReference>
<name>A0A0D8PKW7_9GAMM</name>
<dbReference type="Gene3D" id="2.40.50.100">
    <property type="match status" value="2"/>
</dbReference>
<keyword evidence="10" id="KW-0175">Coiled coil</keyword>
<evidence type="ECO:0000256" key="9">
    <source>
        <dbReference type="RuleBase" id="RU365093"/>
    </source>
</evidence>
<keyword evidence="5 9" id="KW-0997">Cell inner membrane</keyword>
<keyword evidence="4 9" id="KW-1003">Cell membrane</keyword>
<dbReference type="STRING" id="56192.UB38_17415"/>
<comment type="similarity">
    <text evidence="2 9">Belongs to the membrane fusion protein (MFP) (TC 8.A.1) family.</text>
</comment>
<feature type="transmembrane region" description="Helical" evidence="9">
    <location>
        <begin position="33"/>
        <end position="51"/>
    </location>
</feature>
<dbReference type="GeneID" id="93547872"/>
<dbReference type="PANTHER" id="PTHR30386:SF26">
    <property type="entry name" value="TRANSPORT PROTEIN COMB"/>
    <property type="match status" value="1"/>
</dbReference>
<dbReference type="EMBL" id="PYLW01000003">
    <property type="protein sequence ID" value="PSV98834.1"/>
    <property type="molecule type" value="Genomic_DNA"/>
</dbReference>
<organism evidence="13 16">
    <name type="scientific">Photobacterium iliopiscarium</name>
    <dbReference type="NCBI Taxonomy" id="56192"/>
    <lineage>
        <taxon>Bacteria</taxon>
        <taxon>Pseudomonadati</taxon>
        <taxon>Pseudomonadota</taxon>
        <taxon>Gammaproteobacteria</taxon>
        <taxon>Vibrionales</taxon>
        <taxon>Vibrionaceae</taxon>
        <taxon>Photobacterium</taxon>
    </lineage>
</organism>
<dbReference type="RefSeq" id="WP_045038607.1">
    <property type="nucleotide sequence ID" value="NZ_JZSR01000050.1"/>
</dbReference>
<keyword evidence="15" id="KW-1185">Reference proteome</keyword>
<evidence type="ECO:0000256" key="1">
    <source>
        <dbReference type="ARBA" id="ARBA00004377"/>
    </source>
</evidence>
<keyword evidence="7 9" id="KW-1133">Transmembrane helix</keyword>
<reference evidence="13 16" key="1">
    <citation type="submission" date="2018-01" db="EMBL/GenBank/DDBJ databases">
        <title>Whole genome sequencing of Histamine producing bacteria.</title>
        <authorList>
            <person name="Butler K."/>
        </authorList>
    </citation>
    <scope>NUCLEOTIDE SEQUENCE [LARGE SCALE GENOMIC DNA]</scope>
    <source>
        <strain evidence="14 15">ATCC 51761</strain>
        <strain evidence="13 16">NCIMB 13481</strain>
    </source>
</reference>
<evidence type="ECO:0000313" key="13">
    <source>
        <dbReference type="EMBL" id="PSV98834.1"/>
    </source>
</evidence>
<dbReference type="Gene3D" id="2.40.30.170">
    <property type="match status" value="1"/>
</dbReference>
<dbReference type="Pfam" id="PF25994">
    <property type="entry name" value="HH_AprE"/>
    <property type="match status" value="1"/>
</dbReference>
<dbReference type="Proteomes" id="UP000241954">
    <property type="component" value="Unassembled WGS sequence"/>
</dbReference>
<dbReference type="InterPro" id="IPR010129">
    <property type="entry name" value="T1SS_HlyD"/>
</dbReference>